<sequence>MDKDLIFVKAEVSSIRQRRQFVQHQILAGQHASKAQVLKLAESHHCFHFSGHAEYNFEQPLDTYLMLSQDNAQNLTLSSILSDLQMQNADLVTLSACCTGLVDAFQPSDEHLGLATGFLLAGAKAVIGSQWKVNSIATAFLFDEFYRQFSCERS</sequence>
<dbReference type="OrthoDB" id="459488at2"/>
<dbReference type="Pfam" id="PF12770">
    <property type="entry name" value="CHAT"/>
    <property type="match status" value="1"/>
</dbReference>
<evidence type="ECO:0000313" key="2">
    <source>
        <dbReference type="EMBL" id="KYC42275.1"/>
    </source>
</evidence>
<reference evidence="2 3" key="1">
    <citation type="journal article" date="2013" name="Genome Biol. Evol.">
        <title>Genomes of Stigonematalean cyanobacteria (subsection V) and the evolution of oxygenic photosynthesis from prokaryotes to plastids.</title>
        <authorList>
            <person name="Dagan T."/>
            <person name="Roettger M."/>
            <person name="Stucken K."/>
            <person name="Landan G."/>
            <person name="Koch R."/>
            <person name="Major P."/>
            <person name="Gould S.B."/>
            <person name="Goremykin V.V."/>
            <person name="Rippka R."/>
            <person name="Tandeau de Marsac N."/>
            <person name="Gugger M."/>
            <person name="Lockhart P.J."/>
            <person name="Allen J.F."/>
            <person name="Brune I."/>
            <person name="Maus I."/>
            <person name="Puhler A."/>
            <person name="Martin W.F."/>
        </authorList>
    </citation>
    <scope>NUCLEOTIDE SEQUENCE [LARGE SCALE GENOMIC DNA]</scope>
    <source>
        <strain evidence="2 3">PCC 7110</strain>
    </source>
</reference>
<evidence type="ECO:0000313" key="3">
    <source>
        <dbReference type="Proteomes" id="UP000076925"/>
    </source>
</evidence>
<comment type="caution">
    <text evidence="2">The sequence shown here is derived from an EMBL/GenBank/DDBJ whole genome shotgun (WGS) entry which is preliminary data.</text>
</comment>
<feature type="domain" description="CHAT" evidence="1">
    <location>
        <begin position="7"/>
        <end position="150"/>
    </location>
</feature>
<dbReference type="Proteomes" id="UP000076925">
    <property type="component" value="Unassembled WGS sequence"/>
</dbReference>
<proteinExistence type="predicted"/>
<accession>A0A139XC71</accession>
<evidence type="ECO:0000259" key="1">
    <source>
        <dbReference type="Pfam" id="PF12770"/>
    </source>
</evidence>
<dbReference type="AlphaFoldDB" id="A0A139XC71"/>
<keyword evidence="3" id="KW-1185">Reference proteome</keyword>
<protein>
    <recommendedName>
        <fullName evidence="1">CHAT domain-containing protein</fullName>
    </recommendedName>
</protein>
<name>A0A139XC71_9CYAN</name>
<dbReference type="STRING" id="128403.WA1_20060"/>
<dbReference type="EMBL" id="ANNX02000020">
    <property type="protein sequence ID" value="KYC42275.1"/>
    <property type="molecule type" value="Genomic_DNA"/>
</dbReference>
<dbReference type="InterPro" id="IPR024983">
    <property type="entry name" value="CHAT_dom"/>
</dbReference>
<organism evidence="2 3">
    <name type="scientific">Scytonema hofmannii PCC 7110</name>
    <dbReference type="NCBI Taxonomy" id="128403"/>
    <lineage>
        <taxon>Bacteria</taxon>
        <taxon>Bacillati</taxon>
        <taxon>Cyanobacteriota</taxon>
        <taxon>Cyanophyceae</taxon>
        <taxon>Nostocales</taxon>
        <taxon>Scytonemataceae</taxon>
        <taxon>Scytonema</taxon>
    </lineage>
</organism>
<gene>
    <name evidence="2" type="ORF">WA1_20060</name>
</gene>
<dbReference type="RefSeq" id="WP_017741769.1">
    <property type="nucleotide sequence ID" value="NZ_KQ976354.1"/>
</dbReference>